<sequence length="106" mass="12523">MDQFKCHQYQQFLKDDGLLGLQDDQNVKHSGGRSIVNLKKNSPCFWQMLREIIKFKQDVITYLEALDNNSDIDRNETLGYFIQSHGYSELFQKAYLVIRLLFRQSS</sequence>
<evidence type="ECO:0000313" key="2">
    <source>
        <dbReference type="RefSeq" id="XP_075090861.1"/>
    </source>
</evidence>
<protein>
    <submittedName>
        <fullName evidence="2">Uncharacterized protein LOC107799014</fullName>
    </submittedName>
</protein>
<name>A0AC58T0X1_TOBAC</name>
<dbReference type="Proteomes" id="UP000790787">
    <property type="component" value="Chromosome 17"/>
</dbReference>
<gene>
    <name evidence="2" type="primary">LOC107799014</name>
</gene>
<reference evidence="1" key="1">
    <citation type="journal article" date="2014" name="Nat. Commun.">
        <title>The tobacco genome sequence and its comparison with those of tomato and potato.</title>
        <authorList>
            <person name="Sierro N."/>
            <person name="Battey J.N."/>
            <person name="Ouadi S."/>
            <person name="Bakaher N."/>
            <person name="Bovet L."/>
            <person name="Willig A."/>
            <person name="Goepfert S."/>
            <person name="Peitsch M.C."/>
            <person name="Ivanov N.V."/>
        </authorList>
    </citation>
    <scope>NUCLEOTIDE SEQUENCE [LARGE SCALE GENOMIC DNA]</scope>
</reference>
<organism evidence="1 2">
    <name type="scientific">Nicotiana tabacum</name>
    <name type="common">Common tobacco</name>
    <dbReference type="NCBI Taxonomy" id="4097"/>
    <lineage>
        <taxon>Eukaryota</taxon>
        <taxon>Viridiplantae</taxon>
        <taxon>Streptophyta</taxon>
        <taxon>Embryophyta</taxon>
        <taxon>Tracheophyta</taxon>
        <taxon>Spermatophyta</taxon>
        <taxon>Magnoliopsida</taxon>
        <taxon>eudicotyledons</taxon>
        <taxon>Gunneridae</taxon>
        <taxon>Pentapetalae</taxon>
        <taxon>asterids</taxon>
        <taxon>lamiids</taxon>
        <taxon>Solanales</taxon>
        <taxon>Solanaceae</taxon>
        <taxon>Nicotianoideae</taxon>
        <taxon>Nicotianeae</taxon>
        <taxon>Nicotiana</taxon>
    </lineage>
</organism>
<keyword evidence="1" id="KW-1185">Reference proteome</keyword>
<reference evidence="2" key="2">
    <citation type="submission" date="2025-08" db="UniProtKB">
        <authorList>
            <consortium name="RefSeq"/>
        </authorList>
    </citation>
    <scope>IDENTIFICATION</scope>
    <source>
        <tissue evidence="2">Leaf</tissue>
    </source>
</reference>
<accession>A0AC58T0X1</accession>
<proteinExistence type="predicted"/>
<evidence type="ECO:0000313" key="1">
    <source>
        <dbReference type="Proteomes" id="UP000790787"/>
    </source>
</evidence>
<dbReference type="RefSeq" id="XP_075090861.1">
    <property type="nucleotide sequence ID" value="XM_075234760.1"/>
</dbReference>